<organism evidence="2 3">
    <name type="scientific">Neoroseomonas terrae</name>
    <dbReference type="NCBI Taxonomy" id="424799"/>
    <lineage>
        <taxon>Bacteria</taxon>
        <taxon>Pseudomonadati</taxon>
        <taxon>Pseudomonadota</taxon>
        <taxon>Alphaproteobacteria</taxon>
        <taxon>Acetobacterales</taxon>
        <taxon>Acetobacteraceae</taxon>
        <taxon>Neoroseomonas</taxon>
    </lineage>
</organism>
<protein>
    <submittedName>
        <fullName evidence="2">Uncharacterized protein</fullName>
    </submittedName>
</protein>
<feature type="region of interest" description="Disordered" evidence="1">
    <location>
        <begin position="82"/>
        <end position="205"/>
    </location>
</feature>
<feature type="compositionally biased region" description="Basic and acidic residues" evidence="1">
    <location>
        <begin position="98"/>
        <end position="108"/>
    </location>
</feature>
<feature type="compositionally biased region" description="Pro residues" evidence="1">
    <location>
        <begin position="123"/>
        <end position="144"/>
    </location>
</feature>
<feature type="compositionally biased region" description="Gly residues" evidence="1">
    <location>
        <begin position="156"/>
        <end position="166"/>
    </location>
</feature>
<evidence type="ECO:0000313" key="2">
    <source>
        <dbReference type="EMBL" id="MBR0649784.1"/>
    </source>
</evidence>
<dbReference type="Proteomes" id="UP000698752">
    <property type="component" value="Unassembled WGS sequence"/>
</dbReference>
<dbReference type="PROSITE" id="PS51257">
    <property type="entry name" value="PROKAR_LIPOPROTEIN"/>
    <property type="match status" value="1"/>
</dbReference>
<dbReference type="RefSeq" id="WP_211868010.1">
    <property type="nucleotide sequence ID" value="NZ_JAAEDI010000008.1"/>
</dbReference>
<dbReference type="EMBL" id="JAAEDI010000008">
    <property type="protein sequence ID" value="MBR0649784.1"/>
    <property type="molecule type" value="Genomic_DNA"/>
</dbReference>
<proteinExistence type="predicted"/>
<name>A0ABS5EFI1_9PROT</name>
<reference evidence="3" key="1">
    <citation type="journal article" date="2021" name="Syst. Appl. Microbiol.">
        <title>Roseomonas hellenica sp. nov., isolated from roots of wild-growing Alkanna tinctoria.</title>
        <authorList>
            <person name="Rat A."/>
            <person name="Naranjo H.D."/>
            <person name="Lebbe L."/>
            <person name="Cnockaert M."/>
            <person name="Krigas N."/>
            <person name="Grigoriadou K."/>
            <person name="Maloupa E."/>
            <person name="Willems A."/>
        </authorList>
    </citation>
    <scope>NUCLEOTIDE SEQUENCE [LARGE SCALE GENOMIC DNA]</scope>
    <source>
        <strain evidence="3">LMG 31159</strain>
    </source>
</reference>
<sequence>MIAERNTMRRASRQGGVLLATALLAGCGPDWQPSWNMASTPTVEGDSLTIRRVTGEEAEFTPLQSESIAGLRQAVGTLLNRAPESPSAAVTGVPDYRPVPRPEVDAATRRGSSTPPDVVAVPEPQPTPNPRRPVPQPVPMPPPRAVEGTPVPLPGQPGGTVTGGTGRVQTFSQPNDPAGGVIVRDGGTTTVIQPGGRVTTIPTPR</sequence>
<comment type="caution">
    <text evidence="2">The sequence shown here is derived from an EMBL/GenBank/DDBJ whole genome shotgun (WGS) entry which is preliminary data.</text>
</comment>
<evidence type="ECO:0000313" key="3">
    <source>
        <dbReference type="Proteomes" id="UP000698752"/>
    </source>
</evidence>
<accession>A0ABS5EFI1</accession>
<keyword evidence="3" id="KW-1185">Reference proteome</keyword>
<gene>
    <name evidence="2" type="ORF">GXW78_08925</name>
</gene>
<evidence type="ECO:0000256" key="1">
    <source>
        <dbReference type="SAM" id="MobiDB-lite"/>
    </source>
</evidence>